<feature type="transmembrane region" description="Helical" evidence="1">
    <location>
        <begin position="42"/>
        <end position="60"/>
    </location>
</feature>
<keyword evidence="1" id="KW-0472">Membrane</keyword>
<comment type="caution">
    <text evidence="2">The sequence shown here is derived from an EMBL/GenBank/DDBJ whole genome shotgun (WGS) entry which is preliminary data.</text>
</comment>
<keyword evidence="1" id="KW-1133">Transmembrane helix</keyword>
<dbReference type="Proteomes" id="UP000252427">
    <property type="component" value="Unassembled WGS sequence"/>
</dbReference>
<accession>A0AAX1QLR8</accession>
<sequence>MNKYGKLIEYIILIGMLAVGLGLVVIEQIASDTPDYKGVVPYLSAISSTLLTSGLLGLLYKKYVDGQHYGEIKRLLRIHESIEDSSLIRYIPRASNYNYNDLINRTKKLTVVLNDGNHWVTSNADDLLARFNRKSLTELFVLSSNSPFIDALVNKVDHYTKEQYLSKLDTAKHELVKLYEESSQKGVLKIYELKNYPTQSYYLTESLIVTTPYQICSKRLNIPAYEYDATRKNSHFVKYIYKDVAYLRKESSVYFESDDK</sequence>
<evidence type="ECO:0000313" key="2">
    <source>
        <dbReference type="EMBL" id="RBM73304.1"/>
    </source>
</evidence>
<proteinExistence type="predicted"/>
<dbReference type="AlphaFoldDB" id="A0AAX1QLR8"/>
<organism evidence="2 3">
    <name type="scientific">Vibrio paracholerae</name>
    <dbReference type="NCBI Taxonomy" id="650003"/>
    <lineage>
        <taxon>Bacteria</taxon>
        <taxon>Pseudomonadati</taxon>
        <taxon>Pseudomonadota</taxon>
        <taxon>Gammaproteobacteria</taxon>
        <taxon>Vibrionales</taxon>
        <taxon>Vibrionaceae</taxon>
        <taxon>Vibrio</taxon>
    </lineage>
</organism>
<feature type="transmembrane region" description="Helical" evidence="1">
    <location>
        <begin position="7"/>
        <end position="30"/>
    </location>
</feature>
<dbReference type="EMBL" id="QKKS01000079">
    <property type="protein sequence ID" value="RBM73304.1"/>
    <property type="molecule type" value="Genomic_DNA"/>
</dbReference>
<reference evidence="2 3" key="1">
    <citation type="submission" date="2018-06" db="EMBL/GenBank/DDBJ databases">
        <title>Draft genome sequences of nine Vibrio sp. clinical isolates from across the United States representing the closest known relative of Vibrio cholerae.</title>
        <authorList>
            <person name="Islam M.T."/>
            <person name="Liang K."/>
            <person name="Im M.S."/>
            <person name="Winkjer J."/>
            <person name="Busby S."/>
            <person name="Batra D."/>
            <person name="Rowe L."/>
            <person name="Tarr C.L."/>
            <person name="Boucher Y."/>
        </authorList>
    </citation>
    <scope>NUCLEOTIDE SEQUENCE [LARGE SCALE GENOMIC DNA]</scope>
    <source>
        <strain evidence="2 3">2016V-1114</strain>
    </source>
</reference>
<evidence type="ECO:0000313" key="3">
    <source>
        <dbReference type="Proteomes" id="UP000252427"/>
    </source>
</evidence>
<gene>
    <name evidence="2" type="ORF">DLR70_18075</name>
</gene>
<name>A0AAX1QLR8_9VIBR</name>
<protein>
    <submittedName>
        <fullName evidence="2">Uncharacterized protein</fullName>
    </submittedName>
</protein>
<dbReference type="RefSeq" id="WP_065090332.1">
    <property type="nucleotide sequence ID" value="NZ_CAWQJG010000077.1"/>
</dbReference>
<keyword evidence="1" id="KW-0812">Transmembrane</keyword>
<evidence type="ECO:0000256" key="1">
    <source>
        <dbReference type="SAM" id="Phobius"/>
    </source>
</evidence>